<protein>
    <recommendedName>
        <fullName evidence="4">DUF3299 domain-containing protein</fullName>
    </recommendedName>
</protein>
<proteinExistence type="predicted"/>
<evidence type="ECO:0000256" key="1">
    <source>
        <dbReference type="SAM" id="SignalP"/>
    </source>
</evidence>
<keyword evidence="1" id="KW-0732">Signal</keyword>
<evidence type="ECO:0008006" key="4">
    <source>
        <dbReference type="Google" id="ProtNLM"/>
    </source>
</evidence>
<evidence type="ECO:0000313" key="3">
    <source>
        <dbReference type="Proteomes" id="UP000184292"/>
    </source>
</evidence>
<dbReference type="RefSeq" id="WP_073326228.1">
    <property type="nucleotide sequence ID" value="NZ_FQYO01000001.1"/>
</dbReference>
<reference evidence="2 3" key="1">
    <citation type="submission" date="2016-11" db="EMBL/GenBank/DDBJ databases">
        <authorList>
            <person name="Jaros S."/>
            <person name="Januszkiewicz K."/>
            <person name="Wedrychowicz H."/>
        </authorList>
    </citation>
    <scope>NUCLEOTIDE SEQUENCE [LARGE SCALE GENOMIC DNA]</scope>
    <source>
        <strain evidence="2 3">DSM 100565</strain>
    </source>
</reference>
<name>A0A1M6AML5_9RHOB</name>
<gene>
    <name evidence="2" type="ORF">SAMN05444417_0507</name>
</gene>
<dbReference type="OrthoDB" id="7863575at2"/>
<evidence type="ECO:0000313" key="2">
    <source>
        <dbReference type="EMBL" id="SHI37453.1"/>
    </source>
</evidence>
<dbReference type="EMBL" id="FQYO01000001">
    <property type="protein sequence ID" value="SHI37453.1"/>
    <property type="molecule type" value="Genomic_DNA"/>
</dbReference>
<feature type="signal peptide" evidence="1">
    <location>
        <begin position="1"/>
        <end position="22"/>
    </location>
</feature>
<keyword evidence="3" id="KW-1185">Reference proteome</keyword>
<feature type="chain" id="PRO_5012251857" description="DUF3299 domain-containing protein" evidence="1">
    <location>
        <begin position="23"/>
        <end position="146"/>
    </location>
</feature>
<dbReference type="STRING" id="1447782.SAMN05444417_0507"/>
<dbReference type="Gene3D" id="2.40.50.870">
    <property type="entry name" value="Protein of unknown function (DUF3299)"/>
    <property type="match status" value="1"/>
</dbReference>
<accession>A0A1M6AML5</accession>
<organism evidence="2 3">
    <name type="scientific">Wenxinia saemankumensis</name>
    <dbReference type="NCBI Taxonomy" id="1447782"/>
    <lineage>
        <taxon>Bacteria</taxon>
        <taxon>Pseudomonadati</taxon>
        <taxon>Pseudomonadota</taxon>
        <taxon>Alphaproteobacteria</taxon>
        <taxon>Rhodobacterales</taxon>
        <taxon>Roseobacteraceae</taxon>
        <taxon>Wenxinia</taxon>
    </lineage>
</organism>
<dbReference type="Proteomes" id="UP000184292">
    <property type="component" value="Unassembled WGS sequence"/>
</dbReference>
<dbReference type="AlphaFoldDB" id="A0A1M6AML5"/>
<sequence length="146" mass="15225">MPSVSRLALASALVPAAMPAVAETDLWALIEGVTVDEIVTDTSYEVRKTFPDALLGGVENVSITGYAMPYTDMDGTVRELMLVSDMGLCPFCGSPDHPGALQVLLADAATGIEEGARITVTGDLRAVTDPETWQAAVLEGARLSGS</sequence>